<dbReference type="InterPro" id="IPR017517">
    <property type="entry name" value="Maleyloyr_isom"/>
</dbReference>
<dbReference type="InterPro" id="IPR017520">
    <property type="entry name" value="CHP03086"/>
</dbReference>
<protein>
    <submittedName>
        <fullName evidence="2">TIGR03086 family protein</fullName>
    </submittedName>
</protein>
<evidence type="ECO:0000313" key="3">
    <source>
        <dbReference type="Proteomes" id="UP001296706"/>
    </source>
</evidence>
<dbReference type="InterPro" id="IPR034660">
    <property type="entry name" value="DinB/YfiT-like"/>
</dbReference>
<evidence type="ECO:0000313" key="2">
    <source>
        <dbReference type="EMBL" id="NMH80480.1"/>
    </source>
</evidence>
<dbReference type="NCBIfam" id="TIGR03083">
    <property type="entry name" value="maleylpyruvate isomerase family mycothiol-dependent enzyme"/>
    <property type="match status" value="1"/>
</dbReference>
<comment type="caution">
    <text evidence="2">The sequence shown here is derived from an EMBL/GenBank/DDBJ whole genome shotgun (WGS) entry which is preliminary data.</text>
</comment>
<dbReference type="Pfam" id="PF11716">
    <property type="entry name" value="MDMPI_N"/>
    <property type="match status" value="1"/>
</dbReference>
<name>A0ABX1RMY9_9PSEU</name>
<sequence length="202" mass="20846">MEIIDLHRRAAAAVTPVLARVRPVDLGVPTPCTGWDLGALLEHMTGQDHGFAAAVRAGNGADVDVAAFAPRPLGAEPAVAAAAALATVTGAFAEAAADPAGTVWLPEFRNRFPLEQVAGFHLIDTIVHGWDVAASLGLAPDYDDDLVAAGLTVAESVPTGAFREQPGSPFAPALTSGATGAWDRTLTLLGRDPAWSPARRRS</sequence>
<reference evidence="2 3" key="1">
    <citation type="submission" date="2020-04" db="EMBL/GenBank/DDBJ databases">
        <authorList>
            <person name="Klaysubun C."/>
            <person name="Duangmal K."/>
            <person name="Lipun K."/>
        </authorList>
    </citation>
    <scope>NUCLEOTIDE SEQUENCE [LARGE SCALE GENOMIC DNA]</scope>
    <source>
        <strain evidence="2 3">JCM 11839</strain>
    </source>
</reference>
<dbReference type="EMBL" id="JAAXKY010000103">
    <property type="protein sequence ID" value="NMH80480.1"/>
    <property type="molecule type" value="Genomic_DNA"/>
</dbReference>
<proteinExistence type="predicted"/>
<dbReference type="NCBIfam" id="TIGR03086">
    <property type="entry name" value="TIGR03086 family metal-binding protein"/>
    <property type="match status" value="1"/>
</dbReference>
<keyword evidence="3" id="KW-1185">Reference proteome</keyword>
<dbReference type="SUPFAM" id="SSF109854">
    <property type="entry name" value="DinB/YfiT-like putative metalloenzymes"/>
    <property type="match status" value="1"/>
</dbReference>
<feature type="domain" description="Mycothiol-dependent maleylpyruvate isomerase metal-binding" evidence="1">
    <location>
        <begin position="8"/>
        <end position="133"/>
    </location>
</feature>
<dbReference type="Proteomes" id="UP001296706">
    <property type="component" value="Unassembled WGS sequence"/>
</dbReference>
<dbReference type="Gene3D" id="1.20.120.450">
    <property type="entry name" value="dinb family like domain"/>
    <property type="match status" value="1"/>
</dbReference>
<gene>
    <name evidence="2" type="ORF">HF577_25765</name>
</gene>
<dbReference type="RefSeq" id="WP_169398534.1">
    <property type="nucleotide sequence ID" value="NZ_BAAAJH010000004.1"/>
</dbReference>
<organism evidence="2 3">
    <name type="scientific">Pseudonocardia xinjiangensis</name>
    <dbReference type="NCBI Taxonomy" id="75289"/>
    <lineage>
        <taxon>Bacteria</taxon>
        <taxon>Bacillati</taxon>
        <taxon>Actinomycetota</taxon>
        <taxon>Actinomycetes</taxon>
        <taxon>Pseudonocardiales</taxon>
        <taxon>Pseudonocardiaceae</taxon>
        <taxon>Pseudonocardia</taxon>
    </lineage>
</organism>
<accession>A0ABX1RMY9</accession>
<dbReference type="InterPro" id="IPR024344">
    <property type="entry name" value="MDMPI_metal-binding"/>
</dbReference>
<evidence type="ECO:0000259" key="1">
    <source>
        <dbReference type="Pfam" id="PF11716"/>
    </source>
</evidence>